<dbReference type="RefSeq" id="WP_207332010.1">
    <property type="nucleotide sequence ID" value="NZ_JAFMYW010000010.1"/>
</dbReference>
<dbReference type="Pfam" id="PF13564">
    <property type="entry name" value="DoxX_2"/>
    <property type="match status" value="1"/>
</dbReference>
<name>A0ABS3JT27_9BACT</name>
<evidence type="ECO:0000256" key="1">
    <source>
        <dbReference type="ARBA" id="ARBA00004141"/>
    </source>
</evidence>
<evidence type="ECO:0000256" key="2">
    <source>
        <dbReference type="ARBA" id="ARBA00022692"/>
    </source>
</evidence>
<reference evidence="6 7" key="1">
    <citation type="submission" date="2021-03" db="EMBL/GenBank/DDBJ databases">
        <title>Fibrella sp. HMF5405 genome sequencing and assembly.</title>
        <authorList>
            <person name="Kang H."/>
            <person name="Kim H."/>
            <person name="Bae S."/>
            <person name="Joh K."/>
        </authorList>
    </citation>
    <scope>NUCLEOTIDE SEQUENCE [LARGE SCALE GENOMIC DNA]</scope>
    <source>
        <strain evidence="6 7">HMF5405</strain>
    </source>
</reference>
<gene>
    <name evidence="6" type="ORF">J2I46_25955</name>
</gene>
<accession>A0ABS3JT27</accession>
<proteinExistence type="predicted"/>
<evidence type="ECO:0000256" key="5">
    <source>
        <dbReference type="SAM" id="Phobius"/>
    </source>
</evidence>
<dbReference type="Proteomes" id="UP000664628">
    <property type="component" value="Unassembled WGS sequence"/>
</dbReference>
<comment type="caution">
    <text evidence="6">The sequence shown here is derived from an EMBL/GenBank/DDBJ whole genome shotgun (WGS) entry which is preliminary data.</text>
</comment>
<keyword evidence="7" id="KW-1185">Reference proteome</keyword>
<keyword evidence="2 5" id="KW-0812">Transmembrane</keyword>
<sequence>MKKTNILYWIFTGLFAFFMLGSAIPDILIMPMAVEGFKGIGYPAYLVPFLGWAKLLGVIGILVPGYPRIKEWAYAGLMYDIIGAIYSVAFIEPIGTWAPMLIIPAIGAVSYVYYCKRQQLRAATNRLDLVPN</sequence>
<dbReference type="InterPro" id="IPR016944">
    <property type="entry name" value="UCP030066"/>
</dbReference>
<feature type="transmembrane region" description="Helical" evidence="5">
    <location>
        <begin position="72"/>
        <end position="91"/>
    </location>
</feature>
<dbReference type="PIRSF" id="PIRSF030066">
    <property type="entry name" value="UCP030066"/>
    <property type="match status" value="1"/>
</dbReference>
<evidence type="ECO:0000256" key="3">
    <source>
        <dbReference type="ARBA" id="ARBA00022989"/>
    </source>
</evidence>
<feature type="transmembrane region" description="Helical" evidence="5">
    <location>
        <begin position="42"/>
        <end position="63"/>
    </location>
</feature>
<evidence type="ECO:0000256" key="4">
    <source>
        <dbReference type="ARBA" id="ARBA00023136"/>
    </source>
</evidence>
<feature type="transmembrane region" description="Helical" evidence="5">
    <location>
        <begin position="7"/>
        <end position="30"/>
    </location>
</feature>
<dbReference type="InterPro" id="IPR032808">
    <property type="entry name" value="DoxX"/>
</dbReference>
<protein>
    <submittedName>
        <fullName evidence="6">DoxX family protein</fullName>
    </submittedName>
</protein>
<dbReference type="EMBL" id="JAFMYW010000010">
    <property type="protein sequence ID" value="MBO0952052.1"/>
    <property type="molecule type" value="Genomic_DNA"/>
</dbReference>
<evidence type="ECO:0000313" key="6">
    <source>
        <dbReference type="EMBL" id="MBO0952052.1"/>
    </source>
</evidence>
<feature type="transmembrane region" description="Helical" evidence="5">
    <location>
        <begin position="97"/>
        <end position="114"/>
    </location>
</feature>
<keyword evidence="3 5" id="KW-1133">Transmembrane helix</keyword>
<comment type="subcellular location">
    <subcellularLocation>
        <location evidence="1">Membrane</location>
        <topology evidence="1">Multi-pass membrane protein</topology>
    </subcellularLocation>
</comment>
<keyword evidence="4 5" id="KW-0472">Membrane</keyword>
<evidence type="ECO:0000313" key="7">
    <source>
        <dbReference type="Proteomes" id="UP000664628"/>
    </source>
</evidence>
<organism evidence="6 7">
    <name type="scientific">Fibrella forsythiae</name>
    <dbReference type="NCBI Taxonomy" id="2817061"/>
    <lineage>
        <taxon>Bacteria</taxon>
        <taxon>Pseudomonadati</taxon>
        <taxon>Bacteroidota</taxon>
        <taxon>Cytophagia</taxon>
        <taxon>Cytophagales</taxon>
        <taxon>Spirosomataceae</taxon>
        <taxon>Fibrella</taxon>
    </lineage>
</organism>